<feature type="compositionally biased region" description="Basic residues" evidence="1">
    <location>
        <begin position="102"/>
        <end position="116"/>
    </location>
</feature>
<feature type="region of interest" description="Disordered" evidence="1">
    <location>
        <begin position="1"/>
        <end position="174"/>
    </location>
</feature>
<feature type="compositionally biased region" description="Basic residues" evidence="1">
    <location>
        <begin position="135"/>
        <end position="151"/>
    </location>
</feature>
<gene>
    <name evidence="2" type="ORF">AVDCRST_MAG20-580</name>
</gene>
<feature type="compositionally biased region" description="Basic and acidic residues" evidence="1">
    <location>
        <begin position="156"/>
        <end position="166"/>
    </location>
</feature>
<name>A0A6J4HBQ0_9ACTN</name>
<feature type="non-terminal residue" evidence="2">
    <location>
        <position position="174"/>
    </location>
</feature>
<feature type="compositionally biased region" description="Basic residues" evidence="1">
    <location>
        <begin position="51"/>
        <end position="90"/>
    </location>
</feature>
<dbReference type="EMBL" id="CADCSY010000024">
    <property type="protein sequence ID" value="CAA9219058.1"/>
    <property type="molecule type" value="Genomic_DNA"/>
</dbReference>
<feature type="non-terminal residue" evidence="2">
    <location>
        <position position="1"/>
    </location>
</feature>
<sequence length="174" mass="20424">PAAHLQRHRRIGARPEHRRPRPGRAHRWVRQRPLLPGPADHPGPGRQPPRACHRPPVGRRSALQRRATRPHPRRDHRRRRRRRVHQRLRRRDVPPGGGAHPRAARHRPRPGRRPQPHARAVLQRRALGLPPPRLGQRHRRGPDHHGLRRRPLLPDPHGHPRPDGHVRGQRLRPL</sequence>
<protein>
    <submittedName>
        <fullName evidence="2">Sporulation-specific_N-acetylmuramoyl-L-alanine_a midase</fullName>
    </submittedName>
</protein>
<accession>A0A6J4HBQ0</accession>
<evidence type="ECO:0000256" key="1">
    <source>
        <dbReference type="SAM" id="MobiDB-lite"/>
    </source>
</evidence>
<evidence type="ECO:0000313" key="2">
    <source>
        <dbReference type="EMBL" id="CAA9219058.1"/>
    </source>
</evidence>
<feature type="compositionally biased region" description="Pro residues" evidence="1">
    <location>
        <begin position="35"/>
        <end position="47"/>
    </location>
</feature>
<feature type="compositionally biased region" description="Basic residues" evidence="1">
    <location>
        <begin position="1"/>
        <end position="30"/>
    </location>
</feature>
<proteinExistence type="predicted"/>
<organism evidence="2">
    <name type="scientific">uncultured Acidimicrobiales bacterium</name>
    <dbReference type="NCBI Taxonomy" id="310071"/>
    <lineage>
        <taxon>Bacteria</taxon>
        <taxon>Bacillati</taxon>
        <taxon>Actinomycetota</taxon>
        <taxon>Acidimicrobiia</taxon>
        <taxon>Acidimicrobiales</taxon>
        <taxon>environmental samples</taxon>
    </lineage>
</organism>
<dbReference type="AlphaFoldDB" id="A0A6J4HBQ0"/>
<reference evidence="2" key="1">
    <citation type="submission" date="2020-02" db="EMBL/GenBank/DDBJ databases">
        <authorList>
            <person name="Meier V. D."/>
        </authorList>
    </citation>
    <scope>NUCLEOTIDE SEQUENCE</scope>
    <source>
        <strain evidence="2">AVDCRST_MAG20</strain>
    </source>
</reference>